<keyword evidence="1" id="KW-0507">mRNA processing</keyword>
<dbReference type="SUPFAM" id="SSF48464">
    <property type="entry name" value="ENTH/VHS domain"/>
    <property type="match status" value="1"/>
</dbReference>
<dbReference type="FunFam" id="1.25.40.90:FF:000023">
    <property type="entry name" value="polyadenylation and cleavage factor homolog 4"/>
    <property type="match status" value="1"/>
</dbReference>
<dbReference type="GO" id="GO:0005849">
    <property type="term" value="C:mRNA cleavage factor complex"/>
    <property type="evidence" value="ECO:0007669"/>
    <property type="project" value="TreeGrafter"/>
</dbReference>
<feature type="region of interest" description="Disordered" evidence="2">
    <location>
        <begin position="373"/>
        <end position="414"/>
    </location>
</feature>
<feature type="compositionally biased region" description="Basic and acidic residues" evidence="2">
    <location>
        <begin position="1"/>
        <end position="33"/>
    </location>
</feature>
<feature type="region of interest" description="Disordered" evidence="2">
    <location>
        <begin position="461"/>
        <end position="492"/>
    </location>
</feature>
<name>A0A7N0UB80_KALFE</name>
<dbReference type="InterPro" id="IPR006569">
    <property type="entry name" value="CID_dom"/>
</dbReference>
<dbReference type="SMART" id="SM00582">
    <property type="entry name" value="RPR"/>
    <property type="match status" value="1"/>
</dbReference>
<feature type="compositionally biased region" description="Polar residues" evidence="2">
    <location>
        <begin position="461"/>
        <end position="472"/>
    </location>
</feature>
<evidence type="ECO:0000313" key="4">
    <source>
        <dbReference type="EnsemblPlants" id="Kaladp0059s0177.1.v1.1"/>
    </source>
</evidence>
<dbReference type="Gene3D" id="1.25.40.90">
    <property type="match status" value="1"/>
</dbReference>
<dbReference type="InterPro" id="IPR045154">
    <property type="entry name" value="PCF11-like"/>
</dbReference>
<accession>A0A7N0UB80</accession>
<evidence type="ECO:0000313" key="5">
    <source>
        <dbReference type="Proteomes" id="UP000594263"/>
    </source>
</evidence>
<dbReference type="Proteomes" id="UP000594263">
    <property type="component" value="Unplaced"/>
</dbReference>
<feature type="compositionally biased region" description="Polar residues" evidence="2">
    <location>
        <begin position="554"/>
        <end position="573"/>
    </location>
</feature>
<dbReference type="GO" id="GO:0005737">
    <property type="term" value="C:cytoplasm"/>
    <property type="evidence" value="ECO:0007669"/>
    <property type="project" value="TreeGrafter"/>
</dbReference>
<dbReference type="InterPro" id="IPR057242">
    <property type="entry name" value="PCFS4-like"/>
</dbReference>
<feature type="region of interest" description="Disordered" evidence="2">
    <location>
        <begin position="1"/>
        <end position="52"/>
    </location>
</feature>
<dbReference type="InterPro" id="IPR013087">
    <property type="entry name" value="Znf_C2H2_type"/>
</dbReference>
<dbReference type="InterPro" id="IPR047415">
    <property type="entry name" value="Pcf11_CID"/>
</dbReference>
<evidence type="ECO:0000256" key="1">
    <source>
        <dbReference type="ARBA" id="ARBA00022664"/>
    </source>
</evidence>
<protein>
    <recommendedName>
        <fullName evidence="3">CID domain-containing protein</fullName>
    </recommendedName>
</protein>
<sequence length="966" mass="106472">MDMDSSRRSFDRSREPGMKKARLSDEPSLRDPRILNSGIRGGVRPPPGEVLPSRYRQIDREAEADDSSGGAYHPTHQLFAELVTEYRKGLAELTINSKPIITNLTIIAGENVHAAKAIAETICNHIIEVPSEQKLPSLYLLDSIVKNIGRDYIKYFSTKLPEVFCKAYKQVDPSIHVGMRHLFRTWEGVFPLQPLQMIEKELGISLAVNGYGSVSARSKPESQSQYPQKSIHINPKYLEARQNHQPLSRAKGPTTDISGNVMKSTGNVARLGTQHREPQRESMYEKDTEAIYGDYDFSLKKSGVDEHDKHWYGTDTNTAETVMGQQNGYDRKHKLTNYSTPQSHATRNNGGMSRSWKSNEEEEYLWDDIGSRVINHSAPGDPKKDSRVFDDPEDMESTDGMSYPAATTHHSTQSPDYARVLGVASAGASSSVVRKALQSQMIRPLATGAVAKSQTNINATIGQKSTAAQSRQPVLHRRSSSPSLSAGHDNSASRNLADVDFLSSNSAQRAALKSSQISEQDNVRSRPQLKRESSTMLPQSRKKSLLESQKSKLTPSSAPLSQQRMQKRSLPQHSRSDGRPSEPSAQNLKLPASAAPTKRVSNPKPDVDSKDMPDCVHSDIHSPVSGGVACGEVGSKAPKMSAAPITTSSQVNKSATSVSKMISAPCQTSTSKALSKKAGEDNNVAANPFSNLLSTLMEKGLITSSKNESSTLLVSDEFQDAIPGVVSTSLPATKVLTSSSHSSLFGGNNCLALEHATYTSVDNPSNASEIKNLIGFEFKPNLIRQLHEPVIKDLLDDLPCRCNMCGLRLKIQERLDRHMEWHSSKEFDNEYGASRTWYSDMDDWIAGKLVTAVEPVYSTEENEEAVIEDEGCLVTADESQCICILCGELFDDYYNQEEDQWMFRGAMRVKVSDTRYENITSNNGPAQDLIVHLECFTESSARELGLVAKVKVVRPLFLEFPSANSL</sequence>
<dbReference type="GO" id="GO:0006369">
    <property type="term" value="P:termination of RNA polymerase II transcription"/>
    <property type="evidence" value="ECO:0007669"/>
    <property type="project" value="InterPro"/>
</dbReference>
<feature type="compositionally biased region" description="Basic and acidic residues" evidence="2">
    <location>
        <begin position="381"/>
        <end position="390"/>
    </location>
</feature>
<organism evidence="4 5">
    <name type="scientific">Kalanchoe fedtschenkoi</name>
    <name type="common">Lavender scallops</name>
    <name type="synonym">South American air plant</name>
    <dbReference type="NCBI Taxonomy" id="63787"/>
    <lineage>
        <taxon>Eukaryota</taxon>
        <taxon>Viridiplantae</taxon>
        <taxon>Streptophyta</taxon>
        <taxon>Embryophyta</taxon>
        <taxon>Tracheophyta</taxon>
        <taxon>Spermatophyta</taxon>
        <taxon>Magnoliopsida</taxon>
        <taxon>eudicotyledons</taxon>
        <taxon>Gunneridae</taxon>
        <taxon>Pentapetalae</taxon>
        <taxon>Saxifragales</taxon>
        <taxon>Crassulaceae</taxon>
        <taxon>Kalanchoe</taxon>
    </lineage>
</organism>
<reference evidence="4" key="1">
    <citation type="submission" date="2021-01" db="UniProtKB">
        <authorList>
            <consortium name="EnsemblPlants"/>
        </authorList>
    </citation>
    <scope>IDENTIFICATION</scope>
</reference>
<dbReference type="OMA" id="IREMHPH"/>
<dbReference type="Gramene" id="Kaladp0059s0177.1.v1.1">
    <property type="protein sequence ID" value="Kaladp0059s0177.1.v1.1"/>
    <property type="gene ID" value="Kaladp0059s0177.v1.1"/>
</dbReference>
<feature type="compositionally biased region" description="Polar residues" evidence="2">
    <location>
        <begin position="480"/>
        <end position="492"/>
    </location>
</feature>
<keyword evidence="5" id="KW-1185">Reference proteome</keyword>
<feature type="compositionally biased region" description="Polar residues" evidence="2">
    <location>
        <begin position="511"/>
        <end position="520"/>
    </location>
</feature>
<dbReference type="Pfam" id="PF04818">
    <property type="entry name" value="CID"/>
    <property type="match status" value="1"/>
</dbReference>
<dbReference type="EnsemblPlants" id="Kaladp0059s0177.1.v1.1">
    <property type="protein sequence ID" value="Kaladp0059s0177.1.v1.1"/>
    <property type="gene ID" value="Kaladp0059s0177.v1.1"/>
</dbReference>
<dbReference type="CDD" id="cd16982">
    <property type="entry name" value="CID_Pcf11"/>
    <property type="match status" value="1"/>
</dbReference>
<feature type="domain" description="CID" evidence="3">
    <location>
        <begin position="78"/>
        <end position="206"/>
    </location>
</feature>
<dbReference type="AlphaFoldDB" id="A0A7N0UB80"/>
<evidence type="ECO:0000256" key="2">
    <source>
        <dbReference type="SAM" id="MobiDB-lite"/>
    </source>
</evidence>
<dbReference type="GO" id="GO:0031124">
    <property type="term" value="P:mRNA 3'-end processing"/>
    <property type="evidence" value="ECO:0007669"/>
    <property type="project" value="InterPro"/>
</dbReference>
<dbReference type="Pfam" id="PF23228">
    <property type="entry name" value="zf_PCFS4"/>
    <property type="match status" value="1"/>
</dbReference>
<dbReference type="PROSITE" id="PS00028">
    <property type="entry name" value="ZINC_FINGER_C2H2_1"/>
    <property type="match status" value="1"/>
</dbReference>
<dbReference type="GO" id="GO:0000993">
    <property type="term" value="F:RNA polymerase II complex binding"/>
    <property type="evidence" value="ECO:0007669"/>
    <property type="project" value="InterPro"/>
</dbReference>
<dbReference type="InterPro" id="IPR008942">
    <property type="entry name" value="ENTH_VHS"/>
</dbReference>
<dbReference type="PANTHER" id="PTHR15921">
    <property type="entry name" value="PRE-MRNA CLEAVAGE COMPLEX II"/>
    <property type="match status" value="1"/>
</dbReference>
<dbReference type="PROSITE" id="PS51391">
    <property type="entry name" value="CID"/>
    <property type="match status" value="1"/>
</dbReference>
<evidence type="ECO:0000259" key="3">
    <source>
        <dbReference type="PROSITE" id="PS51391"/>
    </source>
</evidence>
<proteinExistence type="predicted"/>
<dbReference type="PANTHER" id="PTHR15921:SF3">
    <property type="entry name" value="PRE-MRNA CLEAVAGE COMPLEX 2 PROTEIN PCF11"/>
    <property type="match status" value="1"/>
</dbReference>
<feature type="compositionally biased region" description="Basic and acidic residues" evidence="2">
    <location>
        <begin position="521"/>
        <end position="533"/>
    </location>
</feature>
<feature type="region of interest" description="Disordered" evidence="2">
    <location>
        <begin position="511"/>
        <end position="611"/>
    </location>
</feature>
<dbReference type="GO" id="GO:0003729">
    <property type="term" value="F:mRNA binding"/>
    <property type="evidence" value="ECO:0007669"/>
    <property type="project" value="InterPro"/>
</dbReference>